<dbReference type="PANTHER" id="PTHR15494:SF0">
    <property type="entry name" value="CALCIUM-BINDING TYROSINE PHOSPHORYLATION-REGULATED PROTEIN"/>
    <property type="match status" value="1"/>
</dbReference>
<dbReference type="EMBL" id="JAUPFM010000001">
    <property type="protein sequence ID" value="KAK2862607.1"/>
    <property type="molecule type" value="Genomic_DNA"/>
</dbReference>
<protein>
    <submittedName>
        <fullName evidence="2">Uncharacterized protein</fullName>
    </submittedName>
</protein>
<feature type="region of interest" description="Disordered" evidence="1">
    <location>
        <begin position="156"/>
        <end position="192"/>
    </location>
</feature>
<dbReference type="PANTHER" id="PTHR15494">
    <property type="entry name" value="CALCIUM-BINDING TYROSINE PHOSPHORYLATION-REGULATED PROTEIN"/>
    <property type="match status" value="1"/>
</dbReference>
<dbReference type="CDD" id="cd12100">
    <property type="entry name" value="DD_CABYR_SP17"/>
    <property type="match status" value="1"/>
</dbReference>
<dbReference type="InterPro" id="IPR038848">
    <property type="entry name" value="CABYR"/>
</dbReference>
<gene>
    <name evidence="2" type="ORF">Q5P01_002140</name>
</gene>
<keyword evidence="3" id="KW-1185">Reference proteome</keyword>
<proteinExistence type="predicted"/>
<dbReference type="GO" id="GO:0005509">
    <property type="term" value="F:calcium ion binding"/>
    <property type="evidence" value="ECO:0007669"/>
    <property type="project" value="InterPro"/>
</dbReference>
<dbReference type="InterPro" id="IPR047579">
    <property type="entry name" value="DD_CABYR_SP17"/>
</dbReference>
<evidence type="ECO:0000313" key="2">
    <source>
        <dbReference type="EMBL" id="KAK2862607.1"/>
    </source>
</evidence>
<comment type="caution">
    <text evidence="2">The sequence shown here is derived from an EMBL/GenBank/DDBJ whole genome shotgun (WGS) entry which is preliminary data.</text>
</comment>
<dbReference type="AlphaFoldDB" id="A0AA88T4J5"/>
<evidence type="ECO:0000313" key="3">
    <source>
        <dbReference type="Proteomes" id="UP001187415"/>
    </source>
</evidence>
<reference evidence="2" key="1">
    <citation type="submission" date="2023-07" db="EMBL/GenBank/DDBJ databases">
        <title>Chromosome-level Genome Assembly of Striped Snakehead (Channa striata).</title>
        <authorList>
            <person name="Liu H."/>
        </authorList>
    </citation>
    <scope>NUCLEOTIDE SEQUENCE</scope>
    <source>
        <strain evidence="2">Gz</strain>
        <tissue evidence="2">Muscle</tissue>
    </source>
</reference>
<organism evidence="2 3">
    <name type="scientific">Channa striata</name>
    <name type="common">Snakehead murrel</name>
    <name type="synonym">Ophicephalus striatus</name>
    <dbReference type="NCBI Taxonomy" id="64152"/>
    <lineage>
        <taxon>Eukaryota</taxon>
        <taxon>Metazoa</taxon>
        <taxon>Chordata</taxon>
        <taxon>Craniata</taxon>
        <taxon>Vertebrata</taxon>
        <taxon>Euteleostomi</taxon>
        <taxon>Actinopterygii</taxon>
        <taxon>Neopterygii</taxon>
        <taxon>Teleostei</taxon>
        <taxon>Neoteleostei</taxon>
        <taxon>Acanthomorphata</taxon>
        <taxon>Anabantaria</taxon>
        <taxon>Anabantiformes</taxon>
        <taxon>Channoidei</taxon>
        <taxon>Channidae</taxon>
        <taxon>Channa</taxon>
    </lineage>
</organism>
<name>A0AA88T4J5_CHASR</name>
<feature type="compositionally biased region" description="Basic residues" evidence="1">
    <location>
        <begin position="323"/>
        <end position="337"/>
    </location>
</feature>
<accession>A0AA88T4J5</accession>
<feature type="region of interest" description="Disordered" evidence="1">
    <location>
        <begin position="307"/>
        <end position="337"/>
    </location>
</feature>
<dbReference type="GO" id="GO:0048240">
    <property type="term" value="P:sperm capacitation"/>
    <property type="evidence" value="ECO:0007669"/>
    <property type="project" value="InterPro"/>
</dbReference>
<dbReference type="GO" id="GO:0035686">
    <property type="term" value="C:sperm fibrous sheath"/>
    <property type="evidence" value="ECO:0007669"/>
    <property type="project" value="TreeGrafter"/>
</dbReference>
<dbReference type="Proteomes" id="UP001187415">
    <property type="component" value="Unassembled WGS sequence"/>
</dbReference>
<sequence>MIKINLQRFYPYGLKSLTECISRATLLSQPADIPNFLSDYMSELLSFRDSCREMDPKLLSFNFQELYENIFFTDWTQRNDTMEMEAELREALETLFSGLISGNEDENVEQTSAATEADLSVSKVSVATVCKTNLKQTTPPRVKTGRVPSVRVPHQGETAGATRKTVKVDSKPCPASYHPSPTSPAPKTKPRVKIVPSPSRVMTGHVKLIPKKNVLPPIPQENRVVSKLTTCKDKEPENTRPQLPTFKVRVPEKTRAESLTARITRQESIRTMRKTLKDRKPDSTRAPLPPIKEEPEIDKTLISTGATTTDVTKPKERKTQTQLHKKKEYKDKKTKSKLAKVYKPKVPKRDKTNTHLVKRKPKWTFEQPRSSRVRCSVRLGPVPDLPRLSSEIPRQGSACRYYRQLKAKAIFYIV</sequence>
<evidence type="ECO:0000256" key="1">
    <source>
        <dbReference type="SAM" id="MobiDB-lite"/>
    </source>
</evidence>
<dbReference type="GO" id="GO:0005737">
    <property type="term" value="C:cytoplasm"/>
    <property type="evidence" value="ECO:0007669"/>
    <property type="project" value="TreeGrafter"/>
</dbReference>